<evidence type="ECO:0000313" key="9">
    <source>
        <dbReference type="EMBL" id="KGF20960.1"/>
    </source>
</evidence>
<feature type="transmembrane region" description="Helical" evidence="7">
    <location>
        <begin position="39"/>
        <end position="62"/>
    </location>
</feature>
<keyword evidence="7" id="KW-0812">Transmembrane</keyword>
<dbReference type="Proteomes" id="UP000053528">
    <property type="component" value="Unassembled WGS sequence"/>
</dbReference>
<dbReference type="InterPro" id="IPR013766">
    <property type="entry name" value="Thioredoxin_domain"/>
</dbReference>
<organism evidence="9 10">
    <name type="scientific">Pseudoglutamicibacter albus DNF00011</name>
    <dbReference type="NCBI Taxonomy" id="1401063"/>
    <lineage>
        <taxon>Bacteria</taxon>
        <taxon>Bacillati</taxon>
        <taxon>Actinomycetota</taxon>
        <taxon>Actinomycetes</taxon>
        <taxon>Micrococcales</taxon>
        <taxon>Micrococcaceae</taxon>
        <taxon>Pseudoglutamicibacter</taxon>
    </lineage>
</organism>
<keyword evidence="2" id="KW-0732">Signal</keyword>
<dbReference type="Gene3D" id="3.40.30.10">
    <property type="entry name" value="Glutaredoxin"/>
    <property type="match status" value="1"/>
</dbReference>
<evidence type="ECO:0000256" key="3">
    <source>
        <dbReference type="ARBA" id="ARBA00023002"/>
    </source>
</evidence>
<feature type="compositionally biased region" description="Polar residues" evidence="6">
    <location>
        <begin position="1"/>
        <end position="14"/>
    </location>
</feature>
<dbReference type="PANTHER" id="PTHR13887:SF14">
    <property type="entry name" value="DISULFIDE BOND FORMATION PROTEIN D"/>
    <property type="match status" value="1"/>
</dbReference>
<dbReference type="InterPro" id="IPR036249">
    <property type="entry name" value="Thioredoxin-like_sf"/>
</dbReference>
<evidence type="ECO:0000256" key="2">
    <source>
        <dbReference type="ARBA" id="ARBA00022729"/>
    </source>
</evidence>
<proteinExistence type="inferred from homology"/>
<comment type="similarity">
    <text evidence="1">Belongs to the thioredoxin family. DsbA subfamily.</text>
</comment>
<accession>A0A095YEW8</accession>
<gene>
    <name evidence="9" type="ORF">HMPREF2128_02750</name>
</gene>
<dbReference type="PROSITE" id="PS51352">
    <property type="entry name" value="THIOREDOXIN_2"/>
    <property type="match status" value="1"/>
</dbReference>
<dbReference type="PANTHER" id="PTHR13887">
    <property type="entry name" value="GLUTATHIONE S-TRANSFERASE KAPPA"/>
    <property type="match status" value="1"/>
</dbReference>
<evidence type="ECO:0000259" key="8">
    <source>
        <dbReference type="PROSITE" id="PS51352"/>
    </source>
</evidence>
<dbReference type="Pfam" id="PF13462">
    <property type="entry name" value="Thioredoxin_4"/>
    <property type="match status" value="1"/>
</dbReference>
<dbReference type="RefSeq" id="WP_035754828.1">
    <property type="nucleotide sequence ID" value="NZ_JRNH01000009.1"/>
</dbReference>
<evidence type="ECO:0000256" key="4">
    <source>
        <dbReference type="ARBA" id="ARBA00023157"/>
    </source>
</evidence>
<keyword evidence="4" id="KW-1015">Disulfide bond</keyword>
<name>A0A095YEW8_9MICC</name>
<keyword evidence="5" id="KW-0676">Redox-active center</keyword>
<feature type="domain" description="Thioredoxin" evidence="8">
    <location>
        <begin position="87"/>
        <end position="291"/>
    </location>
</feature>
<feature type="region of interest" description="Disordered" evidence="6">
    <location>
        <begin position="1"/>
        <end position="27"/>
    </location>
</feature>
<evidence type="ECO:0000256" key="1">
    <source>
        <dbReference type="ARBA" id="ARBA00005791"/>
    </source>
</evidence>
<protein>
    <recommendedName>
        <fullName evidence="8">Thioredoxin domain-containing protein</fullName>
    </recommendedName>
</protein>
<keyword evidence="7" id="KW-1133">Transmembrane helix</keyword>
<keyword evidence="7" id="KW-0472">Membrane</keyword>
<evidence type="ECO:0000256" key="7">
    <source>
        <dbReference type="SAM" id="Phobius"/>
    </source>
</evidence>
<evidence type="ECO:0000256" key="5">
    <source>
        <dbReference type="ARBA" id="ARBA00023284"/>
    </source>
</evidence>
<dbReference type="CDD" id="cd02972">
    <property type="entry name" value="DsbA_family"/>
    <property type="match status" value="1"/>
</dbReference>
<dbReference type="GO" id="GO:0016491">
    <property type="term" value="F:oxidoreductase activity"/>
    <property type="evidence" value="ECO:0007669"/>
    <property type="project" value="UniProtKB-KW"/>
</dbReference>
<evidence type="ECO:0000256" key="6">
    <source>
        <dbReference type="SAM" id="MobiDB-lite"/>
    </source>
</evidence>
<sequence>MAKNPPRSSNNQDRVQAAREQAEQQRIATQKAQRRRANLIKAAIAATVLIVVAVAVVIIIALKNQDEEQHSESSYPKTGNEYGGVVFTSPNEAKEFNLSGTVKRPEGDPPAPAEDVNISGADANAKPVQVIVYADPACPHCFEFERAFGPLLNQKLEAGEITLEQRMVPYLDRGSPSNFSSRAVNMLACVADAKPDAYNAVLNDVFETHMNQGELKNQELIDLAKKHGVEGKIDSCVTEGRFRPWIANADHQAREDGVRGTPSVFVNGERWDGEQEPSFENWLQTKIDDAK</sequence>
<dbReference type="AlphaFoldDB" id="A0A095YEW8"/>
<reference evidence="9 10" key="1">
    <citation type="submission" date="2014-07" db="EMBL/GenBank/DDBJ databases">
        <authorList>
            <person name="McCorrison J."/>
            <person name="Sanka R."/>
            <person name="Torralba M."/>
            <person name="Gillis M."/>
            <person name="Haft D.H."/>
            <person name="Methe B."/>
            <person name="Sutton G."/>
            <person name="Nelson K.E."/>
        </authorList>
    </citation>
    <scope>NUCLEOTIDE SEQUENCE [LARGE SCALE GENOMIC DNA]</scope>
    <source>
        <strain evidence="9 10">DNF00011</strain>
    </source>
</reference>
<dbReference type="SUPFAM" id="SSF52833">
    <property type="entry name" value="Thioredoxin-like"/>
    <property type="match status" value="1"/>
</dbReference>
<comment type="caution">
    <text evidence="9">The sequence shown here is derived from an EMBL/GenBank/DDBJ whole genome shotgun (WGS) entry which is preliminary data.</text>
</comment>
<keyword evidence="3" id="KW-0560">Oxidoreductase</keyword>
<evidence type="ECO:0000313" key="10">
    <source>
        <dbReference type="Proteomes" id="UP000053528"/>
    </source>
</evidence>
<dbReference type="InterPro" id="IPR012336">
    <property type="entry name" value="Thioredoxin-like_fold"/>
</dbReference>
<dbReference type="EMBL" id="JRNH01000009">
    <property type="protein sequence ID" value="KGF20960.1"/>
    <property type="molecule type" value="Genomic_DNA"/>
</dbReference>